<dbReference type="OrthoDB" id="433292at2759"/>
<evidence type="ECO:0000313" key="3">
    <source>
        <dbReference type="Proteomes" id="UP000601435"/>
    </source>
</evidence>
<keyword evidence="1" id="KW-1133">Transmembrane helix</keyword>
<feature type="transmembrane region" description="Helical" evidence="1">
    <location>
        <begin position="118"/>
        <end position="138"/>
    </location>
</feature>
<keyword evidence="3" id="KW-1185">Reference proteome</keyword>
<gene>
    <name evidence="2" type="ORF">SNEC2469_LOCUS15269</name>
</gene>
<organism evidence="2 3">
    <name type="scientific">Symbiodinium necroappetens</name>
    <dbReference type="NCBI Taxonomy" id="1628268"/>
    <lineage>
        <taxon>Eukaryota</taxon>
        <taxon>Sar</taxon>
        <taxon>Alveolata</taxon>
        <taxon>Dinophyceae</taxon>
        <taxon>Suessiales</taxon>
        <taxon>Symbiodiniaceae</taxon>
        <taxon>Symbiodinium</taxon>
    </lineage>
</organism>
<evidence type="ECO:0000313" key="2">
    <source>
        <dbReference type="EMBL" id="CAE7531527.1"/>
    </source>
</evidence>
<name>A0A812TL40_9DINO</name>
<proteinExistence type="predicted"/>
<feature type="non-terminal residue" evidence="2">
    <location>
        <position position="1"/>
    </location>
</feature>
<dbReference type="AlphaFoldDB" id="A0A812TL40"/>
<feature type="transmembrane region" description="Helical" evidence="1">
    <location>
        <begin position="87"/>
        <end position="112"/>
    </location>
</feature>
<feature type="transmembrane region" description="Helical" evidence="1">
    <location>
        <begin position="208"/>
        <end position="230"/>
    </location>
</feature>
<accession>A0A812TL40</accession>
<sequence>MPVSVLTFFLAPYIPDVGKKQSCFLDVVSINQCDAKMMQEGIYGLGGFLSASKEMRILYSRPYLSRLWCVFELAAFRTANPTRRIRFVPLFVELGVAVLWLGGTLAIILYIVGFLTNFRGTVLLVVALLPLLGVFHLLRQNLSRKRQVFLALASFELSDASCRLASDQEFIYSAIQKWYGSLDAFTAYVRGPLRDELLKDHLGTNLPWYYGMLITTPWISLGMDALAALVRGNAPLHAILAYGIAMTLGLFTLWWLFTM</sequence>
<dbReference type="Proteomes" id="UP000601435">
    <property type="component" value="Unassembled WGS sequence"/>
</dbReference>
<dbReference type="EMBL" id="CAJNJA010024742">
    <property type="protein sequence ID" value="CAE7531527.1"/>
    <property type="molecule type" value="Genomic_DNA"/>
</dbReference>
<evidence type="ECO:0000256" key="1">
    <source>
        <dbReference type="SAM" id="Phobius"/>
    </source>
</evidence>
<reference evidence="2" key="1">
    <citation type="submission" date="2021-02" db="EMBL/GenBank/DDBJ databases">
        <authorList>
            <person name="Dougan E. K."/>
            <person name="Rhodes N."/>
            <person name="Thang M."/>
            <person name="Chan C."/>
        </authorList>
    </citation>
    <scope>NUCLEOTIDE SEQUENCE</scope>
</reference>
<protein>
    <submittedName>
        <fullName evidence="2">Uncharacterized protein</fullName>
    </submittedName>
</protein>
<comment type="caution">
    <text evidence="2">The sequence shown here is derived from an EMBL/GenBank/DDBJ whole genome shotgun (WGS) entry which is preliminary data.</text>
</comment>
<keyword evidence="1" id="KW-0472">Membrane</keyword>
<keyword evidence="1" id="KW-0812">Transmembrane</keyword>
<feature type="transmembrane region" description="Helical" evidence="1">
    <location>
        <begin position="236"/>
        <end position="257"/>
    </location>
</feature>